<protein>
    <submittedName>
        <fullName evidence="1">Cell division protein ZapA</fullName>
    </submittedName>
</protein>
<dbReference type="GO" id="GO:0051301">
    <property type="term" value="P:cell division"/>
    <property type="evidence" value="ECO:0007669"/>
    <property type="project" value="UniProtKB-KW"/>
</dbReference>
<accession>A0ABS5SF79</accession>
<evidence type="ECO:0000313" key="2">
    <source>
        <dbReference type="Proteomes" id="UP000756860"/>
    </source>
</evidence>
<dbReference type="SUPFAM" id="SSF102829">
    <property type="entry name" value="Cell division protein ZapA-like"/>
    <property type="match status" value="1"/>
</dbReference>
<evidence type="ECO:0000313" key="1">
    <source>
        <dbReference type="EMBL" id="MBT0653870.1"/>
    </source>
</evidence>
<dbReference type="Proteomes" id="UP000756860">
    <property type="component" value="Unassembled WGS sequence"/>
</dbReference>
<gene>
    <name evidence="1" type="primary">zapA</name>
    <name evidence="1" type="ORF">KI810_12440</name>
</gene>
<name>A0ABS5SF79_9BACT</name>
<proteinExistence type="predicted"/>
<keyword evidence="2" id="KW-1185">Reference proteome</keyword>
<organism evidence="1 2">
    <name type="scientific">Geomobilimonas luticola</name>
    <dbReference type="NCBI Taxonomy" id="1114878"/>
    <lineage>
        <taxon>Bacteria</taxon>
        <taxon>Pseudomonadati</taxon>
        <taxon>Thermodesulfobacteriota</taxon>
        <taxon>Desulfuromonadia</taxon>
        <taxon>Geobacterales</taxon>
        <taxon>Geobacteraceae</taxon>
        <taxon>Geomobilimonas</taxon>
    </lineage>
</organism>
<comment type="caution">
    <text evidence="1">The sequence shown here is derived from an EMBL/GenBank/DDBJ whole genome shotgun (WGS) entry which is preliminary data.</text>
</comment>
<dbReference type="InterPro" id="IPR007838">
    <property type="entry name" value="Cell_div_ZapA-like"/>
</dbReference>
<dbReference type="InterPro" id="IPR036192">
    <property type="entry name" value="Cell_div_ZapA-like_sf"/>
</dbReference>
<reference evidence="1 2" key="1">
    <citation type="submission" date="2021-05" db="EMBL/GenBank/DDBJ databases">
        <title>The draft genome of Geobacter luticola JCM 17780.</title>
        <authorList>
            <person name="Xu Z."/>
            <person name="Masuda Y."/>
            <person name="Itoh H."/>
            <person name="Senoo K."/>
        </authorList>
    </citation>
    <scope>NUCLEOTIDE SEQUENCE [LARGE SCALE GENOMIC DNA]</scope>
    <source>
        <strain evidence="1 2">JCM 17780</strain>
    </source>
</reference>
<sequence>MIASHRICIMGRELQVRSSAAPEAVNEVESFVNAKLAEVSAAVPGGDTQVMAILALMNIAEAYLAAMRERDSLTSQGEATVRRLLGRIEQDLS</sequence>
<dbReference type="Pfam" id="PF05164">
    <property type="entry name" value="ZapA"/>
    <property type="match status" value="1"/>
</dbReference>
<keyword evidence="1" id="KW-0132">Cell division</keyword>
<keyword evidence="1" id="KW-0131">Cell cycle</keyword>
<dbReference type="EMBL" id="JAHCVK010000005">
    <property type="protein sequence ID" value="MBT0653870.1"/>
    <property type="molecule type" value="Genomic_DNA"/>
</dbReference>